<feature type="transmembrane region" description="Helical" evidence="8">
    <location>
        <begin position="127"/>
        <end position="146"/>
    </location>
</feature>
<dbReference type="AlphaFoldDB" id="A0A8K0T466"/>
<dbReference type="CDD" id="cd17352">
    <property type="entry name" value="MFS_MCT_SLC16"/>
    <property type="match status" value="1"/>
</dbReference>
<feature type="transmembrane region" description="Helical" evidence="8">
    <location>
        <begin position="216"/>
        <end position="240"/>
    </location>
</feature>
<accession>A0A8K0T466</accession>
<feature type="compositionally biased region" description="Low complexity" evidence="7">
    <location>
        <begin position="1"/>
        <end position="15"/>
    </location>
</feature>
<dbReference type="Pfam" id="PF07690">
    <property type="entry name" value="MFS_1"/>
    <property type="match status" value="1"/>
</dbReference>
<feature type="transmembrane region" description="Helical" evidence="8">
    <location>
        <begin position="152"/>
        <end position="172"/>
    </location>
</feature>
<reference evidence="10" key="1">
    <citation type="journal article" date="2021" name="Nat. Commun.">
        <title>Genetic determinants of endophytism in the Arabidopsis root mycobiome.</title>
        <authorList>
            <person name="Mesny F."/>
            <person name="Miyauchi S."/>
            <person name="Thiergart T."/>
            <person name="Pickel B."/>
            <person name="Atanasova L."/>
            <person name="Karlsson M."/>
            <person name="Huettel B."/>
            <person name="Barry K.W."/>
            <person name="Haridas S."/>
            <person name="Chen C."/>
            <person name="Bauer D."/>
            <person name="Andreopoulos W."/>
            <person name="Pangilinan J."/>
            <person name="LaButti K."/>
            <person name="Riley R."/>
            <person name="Lipzen A."/>
            <person name="Clum A."/>
            <person name="Drula E."/>
            <person name="Henrissat B."/>
            <person name="Kohler A."/>
            <person name="Grigoriev I.V."/>
            <person name="Martin F.M."/>
            <person name="Hacquard S."/>
        </authorList>
    </citation>
    <scope>NUCLEOTIDE SEQUENCE</scope>
    <source>
        <strain evidence="10">MPI-CAGE-AT-0016</strain>
    </source>
</reference>
<evidence type="ECO:0000313" key="10">
    <source>
        <dbReference type="EMBL" id="KAH7347452.1"/>
    </source>
</evidence>
<organism evidence="10 11">
    <name type="scientific">Plectosphaerella cucumerina</name>
    <dbReference type="NCBI Taxonomy" id="40658"/>
    <lineage>
        <taxon>Eukaryota</taxon>
        <taxon>Fungi</taxon>
        <taxon>Dikarya</taxon>
        <taxon>Ascomycota</taxon>
        <taxon>Pezizomycotina</taxon>
        <taxon>Sordariomycetes</taxon>
        <taxon>Hypocreomycetidae</taxon>
        <taxon>Glomerellales</taxon>
        <taxon>Plectosphaerellaceae</taxon>
        <taxon>Plectosphaerella</taxon>
    </lineage>
</organism>
<evidence type="ECO:0000256" key="5">
    <source>
        <dbReference type="ARBA" id="ARBA00022989"/>
    </source>
</evidence>
<evidence type="ECO:0000256" key="6">
    <source>
        <dbReference type="ARBA" id="ARBA00023136"/>
    </source>
</evidence>
<feature type="transmembrane region" description="Helical" evidence="8">
    <location>
        <begin position="382"/>
        <end position="403"/>
    </location>
</feature>
<feature type="transmembrane region" description="Helical" evidence="8">
    <location>
        <begin position="349"/>
        <end position="370"/>
    </location>
</feature>
<dbReference type="SUPFAM" id="SSF103473">
    <property type="entry name" value="MFS general substrate transporter"/>
    <property type="match status" value="1"/>
</dbReference>
<dbReference type="GO" id="GO:0016020">
    <property type="term" value="C:membrane"/>
    <property type="evidence" value="ECO:0007669"/>
    <property type="project" value="UniProtKB-SubCell"/>
</dbReference>
<keyword evidence="5 8" id="KW-1133">Transmembrane helix</keyword>
<feature type="transmembrane region" description="Helical" evidence="8">
    <location>
        <begin position="184"/>
        <end position="204"/>
    </location>
</feature>
<dbReference type="Proteomes" id="UP000813385">
    <property type="component" value="Unassembled WGS sequence"/>
</dbReference>
<dbReference type="InterPro" id="IPR050327">
    <property type="entry name" value="Proton-linked_MCT"/>
</dbReference>
<protein>
    <submittedName>
        <fullName evidence="10">Major facilitator superfamily transporter</fullName>
    </submittedName>
</protein>
<keyword evidence="3" id="KW-0813">Transport</keyword>
<dbReference type="GO" id="GO:0022857">
    <property type="term" value="F:transmembrane transporter activity"/>
    <property type="evidence" value="ECO:0007669"/>
    <property type="project" value="InterPro"/>
</dbReference>
<keyword evidence="6 8" id="KW-0472">Membrane</keyword>
<evidence type="ECO:0000256" key="4">
    <source>
        <dbReference type="ARBA" id="ARBA00022692"/>
    </source>
</evidence>
<name>A0A8K0T466_9PEZI</name>
<dbReference type="PROSITE" id="PS50850">
    <property type="entry name" value="MFS"/>
    <property type="match status" value="1"/>
</dbReference>
<comment type="similarity">
    <text evidence="2">Belongs to the major facilitator superfamily. Monocarboxylate porter (TC 2.A.1.13) family.</text>
</comment>
<dbReference type="EMBL" id="JAGPXD010000007">
    <property type="protein sequence ID" value="KAH7347452.1"/>
    <property type="molecule type" value="Genomic_DNA"/>
</dbReference>
<feature type="region of interest" description="Disordered" evidence="7">
    <location>
        <begin position="1"/>
        <end position="47"/>
    </location>
</feature>
<dbReference type="InterPro" id="IPR011701">
    <property type="entry name" value="MFS"/>
</dbReference>
<feature type="transmembrane region" description="Helical" evidence="8">
    <location>
        <begin position="261"/>
        <end position="283"/>
    </location>
</feature>
<keyword evidence="11" id="KW-1185">Reference proteome</keyword>
<dbReference type="Gene3D" id="1.20.1250.20">
    <property type="entry name" value="MFS general substrate transporter like domains"/>
    <property type="match status" value="2"/>
</dbReference>
<dbReference type="OrthoDB" id="5667at2759"/>
<evidence type="ECO:0000256" key="2">
    <source>
        <dbReference type="ARBA" id="ARBA00006727"/>
    </source>
</evidence>
<feature type="transmembrane region" description="Helical" evidence="8">
    <location>
        <begin position="295"/>
        <end position="313"/>
    </location>
</feature>
<dbReference type="InterPro" id="IPR036259">
    <property type="entry name" value="MFS_trans_sf"/>
</dbReference>
<proteinExistence type="inferred from homology"/>
<dbReference type="InterPro" id="IPR020846">
    <property type="entry name" value="MFS_dom"/>
</dbReference>
<evidence type="ECO:0000259" key="9">
    <source>
        <dbReference type="PROSITE" id="PS50850"/>
    </source>
</evidence>
<evidence type="ECO:0000256" key="3">
    <source>
        <dbReference type="ARBA" id="ARBA00022448"/>
    </source>
</evidence>
<evidence type="ECO:0000256" key="7">
    <source>
        <dbReference type="SAM" id="MobiDB-lite"/>
    </source>
</evidence>
<dbReference type="PANTHER" id="PTHR11360:SF224">
    <property type="entry name" value="MAJOR FACILITATOR SUPERFAMILY (MFS) PROFILE DOMAIN-CONTAINING PROTEIN-RELATED"/>
    <property type="match status" value="1"/>
</dbReference>
<evidence type="ECO:0000256" key="1">
    <source>
        <dbReference type="ARBA" id="ARBA00004141"/>
    </source>
</evidence>
<dbReference type="PANTHER" id="PTHR11360">
    <property type="entry name" value="MONOCARBOXYLATE TRANSPORTER"/>
    <property type="match status" value="1"/>
</dbReference>
<feature type="transmembrane region" description="Helical" evidence="8">
    <location>
        <begin position="100"/>
        <end position="120"/>
    </location>
</feature>
<gene>
    <name evidence="10" type="ORF">B0T11DRAFT_291311</name>
</gene>
<sequence length="448" mass="48471">MSTPQQPEQPLTTPITEKREPAAYPSDSSNHPESDVEQAKATPNYPGSDAPDGGLQAWLVVLGAWCTSFCSFGWLNSIGIFQEYYQNDLLSNYSPSTVSWIPSLQIFFMMGMGPVIGTLYDKYGPRWLVFVGSILHVLGVMMTSLGTQYYQILLAQGVCSAIGVAAIFQPAISVIGGWFNKKRGAAFGILSTGSSIGGVIFPIMVTRLIRQVGFGWAMRICAFLLLALLVIANLTVRAYHPPQPHKLTGAQLRKPFTEPEFMLLAAGLFCFTYGLFVPINYLPVLALNAGMDPNIAQYLISILNAASLFGRMFSGIMGDKVGKYNIFIVVCYLSGLWILALLIPSVTSASLIAFAVLYGFCSGAYVSLIGPLVMQVSPMAEIGYRTGIIFFCNSIAGLTTNPINGAILEGSSGWLGMKIFAGVFCLVGTTFVLAARIRRTGLKLWVAF</sequence>
<feature type="transmembrane region" description="Helical" evidence="8">
    <location>
        <begin position="415"/>
        <end position="435"/>
    </location>
</feature>
<feature type="domain" description="Major facilitator superfamily (MFS) profile" evidence="9">
    <location>
        <begin position="60"/>
        <end position="440"/>
    </location>
</feature>
<comment type="subcellular location">
    <subcellularLocation>
        <location evidence="1">Membrane</location>
        <topology evidence="1">Multi-pass membrane protein</topology>
    </subcellularLocation>
</comment>
<feature type="transmembrane region" description="Helical" evidence="8">
    <location>
        <begin position="57"/>
        <end position="80"/>
    </location>
</feature>
<evidence type="ECO:0000256" key="8">
    <source>
        <dbReference type="SAM" id="Phobius"/>
    </source>
</evidence>
<keyword evidence="4 8" id="KW-0812">Transmembrane</keyword>
<evidence type="ECO:0000313" key="11">
    <source>
        <dbReference type="Proteomes" id="UP000813385"/>
    </source>
</evidence>
<comment type="caution">
    <text evidence="10">The sequence shown here is derived from an EMBL/GenBank/DDBJ whole genome shotgun (WGS) entry which is preliminary data.</text>
</comment>
<feature type="transmembrane region" description="Helical" evidence="8">
    <location>
        <begin position="325"/>
        <end position="343"/>
    </location>
</feature>